<reference evidence="2" key="1">
    <citation type="journal article" date="2019" name="Int. J. Syst. Evol. Microbiol.">
        <title>The Global Catalogue of Microorganisms (GCM) 10K type strain sequencing project: providing services to taxonomists for standard genome sequencing and annotation.</title>
        <authorList>
            <consortium name="The Broad Institute Genomics Platform"/>
            <consortium name="The Broad Institute Genome Sequencing Center for Infectious Disease"/>
            <person name="Wu L."/>
            <person name="Ma J."/>
        </authorList>
    </citation>
    <scope>NUCLEOTIDE SEQUENCE [LARGE SCALE GENOMIC DNA]</scope>
    <source>
        <strain evidence="2">JCM 15572</strain>
    </source>
</reference>
<protein>
    <submittedName>
        <fullName evidence="1">Uncharacterized protein</fullName>
    </submittedName>
</protein>
<dbReference type="EMBL" id="BAAAPH010000004">
    <property type="protein sequence ID" value="GAA1558423.1"/>
    <property type="molecule type" value="Genomic_DNA"/>
</dbReference>
<accession>A0ABP4N9W8</accession>
<name>A0ABP4N9W8_9ACTN</name>
<evidence type="ECO:0000313" key="2">
    <source>
        <dbReference type="Proteomes" id="UP001501705"/>
    </source>
</evidence>
<evidence type="ECO:0000313" key="1">
    <source>
        <dbReference type="EMBL" id="GAA1558423.1"/>
    </source>
</evidence>
<organism evidence="1 2">
    <name type="scientific">Kribbella hippodromi</name>
    <dbReference type="NCBI Taxonomy" id="434347"/>
    <lineage>
        <taxon>Bacteria</taxon>
        <taxon>Bacillati</taxon>
        <taxon>Actinomycetota</taxon>
        <taxon>Actinomycetes</taxon>
        <taxon>Propionibacteriales</taxon>
        <taxon>Kribbellaceae</taxon>
        <taxon>Kribbella</taxon>
    </lineage>
</organism>
<proteinExistence type="predicted"/>
<dbReference type="Proteomes" id="UP001501705">
    <property type="component" value="Unassembled WGS sequence"/>
</dbReference>
<gene>
    <name evidence="1" type="ORF">GCM10009804_14030</name>
</gene>
<comment type="caution">
    <text evidence="1">The sequence shown here is derived from an EMBL/GenBank/DDBJ whole genome shotgun (WGS) entry which is preliminary data.</text>
</comment>
<keyword evidence="2" id="KW-1185">Reference proteome</keyword>
<sequence length="176" mass="19222">MPASDPALAGAAAVALTGLAEAYRPRPVTPLMPWRYSHRLVKPYIVTARGRQWDDQMVDTARITATRQFEFDDAMGSAGLGVAVLHLSDDGVYLVVQSWAKDFQSRLSIFSGIDVGDLRPAPIGAGTSVWEQEVLSHERAAYVRHILSAEVDVDAWLDDALDTRPQVRYDGVPSGT</sequence>